<dbReference type="EMBL" id="JACAZI010000004">
    <property type="protein sequence ID" value="KAF7362454.1"/>
    <property type="molecule type" value="Genomic_DNA"/>
</dbReference>
<protein>
    <submittedName>
        <fullName evidence="2">Uncharacterized protein</fullName>
    </submittedName>
</protein>
<gene>
    <name evidence="2" type="ORF">MVEN_00593000</name>
</gene>
<dbReference type="AlphaFoldDB" id="A0A8H7D4Y9"/>
<feature type="region of interest" description="Disordered" evidence="1">
    <location>
        <begin position="1"/>
        <end position="20"/>
    </location>
</feature>
<name>A0A8H7D4Y9_9AGAR</name>
<evidence type="ECO:0000313" key="2">
    <source>
        <dbReference type="EMBL" id="KAF7362454.1"/>
    </source>
</evidence>
<reference evidence="2" key="1">
    <citation type="submission" date="2020-05" db="EMBL/GenBank/DDBJ databases">
        <title>Mycena genomes resolve the evolution of fungal bioluminescence.</title>
        <authorList>
            <person name="Tsai I.J."/>
        </authorList>
    </citation>
    <scope>NUCLEOTIDE SEQUENCE</scope>
    <source>
        <strain evidence="2">CCC161011</strain>
    </source>
</reference>
<dbReference type="Proteomes" id="UP000620124">
    <property type="component" value="Unassembled WGS sequence"/>
</dbReference>
<accession>A0A8H7D4Y9</accession>
<feature type="region of interest" description="Disordered" evidence="1">
    <location>
        <begin position="197"/>
        <end position="217"/>
    </location>
</feature>
<organism evidence="2 3">
    <name type="scientific">Mycena venus</name>
    <dbReference type="NCBI Taxonomy" id="2733690"/>
    <lineage>
        <taxon>Eukaryota</taxon>
        <taxon>Fungi</taxon>
        <taxon>Dikarya</taxon>
        <taxon>Basidiomycota</taxon>
        <taxon>Agaricomycotina</taxon>
        <taxon>Agaricomycetes</taxon>
        <taxon>Agaricomycetidae</taxon>
        <taxon>Agaricales</taxon>
        <taxon>Marasmiineae</taxon>
        <taxon>Mycenaceae</taxon>
        <taxon>Mycena</taxon>
    </lineage>
</organism>
<evidence type="ECO:0000256" key="1">
    <source>
        <dbReference type="SAM" id="MobiDB-lite"/>
    </source>
</evidence>
<sequence length="271" mass="29619">MHSSILPDQSKNASNLKSKGIKLHGHQGSLEVNLGAPFQILLDADSDVETPSPLTLTFDFPKPPLSPLRATTEWTDSDSDSDAEFEPEPFDDSQYITVFSDSPFYAPHPPPTFQTTFDIPPVPFAFQSSTAADDFSPESSVIQFRAELERILPSELKKDLFLIAEECLKGMDEELFSAPMDAFMDVCLSRLRPATSIPGRPPSADGPENSSKSGDASASLPKYYLASFLDLDRHDVTSLDPSLRELFCKRALSIGSRQASPAAARGITTFL</sequence>
<proteinExistence type="predicted"/>
<dbReference type="OrthoDB" id="3055957at2759"/>
<keyword evidence="3" id="KW-1185">Reference proteome</keyword>
<feature type="compositionally biased region" description="Polar residues" evidence="1">
    <location>
        <begin position="1"/>
        <end position="17"/>
    </location>
</feature>
<evidence type="ECO:0000313" key="3">
    <source>
        <dbReference type="Proteomes" id="UP000620124"/>
    </source>
</evidence>
<comment type="caution">
    <text evidence="2">The sequence shown here is derived from an EMBL/GenBank/DDBJ whole genome shotgun (WGS) entry which is preliminary data.</text>
</comment>